<protein>
    <submittedName>
        <fullName evidence="2">Uncharacterized protein</fullName>
    </submittedName>
</protein>
<dbReference type="OrthoDB" id="264785at2759"/>
<gene>
    <name evidence="2" type="ORF">PXEA_LOCUS11415</name>
</gene>
<comment type="caution">
    <text evidence="2">The sequence shown here is derived from an EMBL/GenBank/DDBJ whole genome shotgun (WGS) entry which is preliminary data.</text>
</comment>
<keyword evidence="3" id="KW-1185">Reference proteome</keyword>
<sequence>MTAETNMYEAQIKEHKYEIDKLSRELQSIKKRYFAQKRKEQAAKEKGALTTDNGQRPGLQPNRQAGESGAVRFTGGGFNVTKTPA</sequence>
<organism evidence="2 3">
    <name type="scientific">Protopolystoma xenopodis</name>
    <dbReference type="NCBI Taxonomy" id="117903"/>
    <lineage>
        <taxon>Eukaryota</taxon>
        <taxon>Metazoa</taxon>
        <taxon>Spiralia</taxon>
        <taxon>Lophotrochozoa</taxon>
        <taxon>Platyhelminthes</taxon>
        <taxon>Monogenea</taxon>
        <taxon>Polyopisthocotylea</taxon>
        <taxon>Polystomatidea</taxon>
        <taxon>Polystomatidae</taxon>
        <taxon>Protopolystoma</taxon>
    </lineage>
</organism>
<name>A0A448WQY3_9PLAT</name>
<evidence type="ECO:0000313" key="2">
    <source>
        <dbReference type="EMBL" id="VEL17975.1"/>
    </source>
</evidence>
<feature type="region of interest" description="Disordered" evidence="1">
    <location>
        <begin position="37"/>
        <end position="85"/>
    </location>
</feature>
<reference evidence="2" key="1">
    <citation type="submission" date="2018-11" db="EMBL/GenBank/DDBJ databases">
        <authorList>
            <consortium name="Pathogen Informatics"/>
        </authorList>
    </citation>
    <scope>NUCLEOTIDE SEQUENCE</scope>
</reference>
<accession>A0A448WQY3</accession>
<dbReference type="AlphaFoldDB" id="A0A448WQY3"/>
<dbReference type="Proteomes" id="UP000784294">
    <property type="component" value="Unassembled WGS sequence"/>
</dbReference>
<proteinExistence type="predicted"/>
<evidence type="ECO:0000256" key="1">
    <source>
        <dbReference type="SAM" id="MobiDB-lite"/>
    </source>
</evidence>
<dbReference type="EMBL" id="CAAALY010035080">
    <property type="protein sequence ID" value="VEL17975.1"/>
    <property type="molecule type" value="Genomic_DNA"/>
</dbReference>
<feature type="compositionally biased region" description="Basic and acidic residues" evidence="1">
    <location>
        <begin position="37"/>
        <end position="47"/>
    </location>
</feature>
<evidence type="ECO:0000313" key="3">
    <source>
        <dbReference type="Proteomes" id="UP000784294"/>
    </source>
</evidence>